<dbReference type="InterPro" id="IPR050736">
    <property type="entry name" value="Sensor_HK_Regulatory"/>
</dbReference>
<keyword evidence="3" id="KW-0597">Phosphoprotein</keyword>
<dbReference type="InterPro" id="IPR036890">
    <property type="entry name" value="HATPase_C_sf"/>
</dbReference>
<dbReference type="Gene3D" id="3.30.565.10">
    <property type="entry name" value="Histidine kinase-like ATPase, C-terminal domain"/>
    <property type="match status" value="1"/>
</dbReference>
<organism evidence="9 10">
    <name type="scientific">Parasporobacterium paucivorans DSM 15970</name>
    <dbReference type="NCBI Taxonomy" id="1122934"/>
    <lineage>
        <taxon>Bacteria</taxon>
        <taxon>Bacillati</taxon>
        <taxon>Bacillota</taxon>
        <taxon>Clostridia</taxon>
        <taxon>Lachnospirales</taxon>
        <taxon>Lachnospiraceae</taxon>
        <taxon>Parasporobacterium</taxon>
    </lineage>
</organism>
<name>A0A1M6K0W1_9FIRM</name>
<accession>A0A1M6K0W1</accession>
<dbReference type="CDD" id="cd00075">
    <property type="entry name" value="HATPase"/>
    <property type="match status" value="1"/>
</dbReference>
<dbReference type="SUPFAM" id="SSF47384">
    <property type="entry name" value="Homodimeric domain of signal transducing histidine kinase"/>
    <property type="match status" value="1"/>
</dbReference>
<dbReference type="FunFam" id="1.10.287.130:FF:000001">
    <property type="entry name" value="Two-component sensor histidine kinase"/>
    <property type="match status" value="1"/>
</dbReference>
<evidence type="ECO:0000313" key="9">
    <source>
        <dbReference type="EMBL" id="SHJ52482.1"/>
    </source>
</evidence>
<evidence type="ECO:0000259" key="8">
    <source>
        <dbReference type="PROSITE" id="PS50109"/>
    </source>
</evidence>
<dbReference type="SMART" id="SM00387">
    <property type="entry name" value="HATPase_c"/>
    <property type="match status" value="1"/>
</dbReference>
<dbReference type="OrthoDB" id="9792991at2"/>
<dbReference type="EMBL" id="FQYT01000024">
    <property type="protein sequence ID" value="SHJ52482.1"/>
    <property type="molecule type" value="Genomic_DNA"/>
</dbReference>
<dbReference type="Gene3D" id="1.10.287.130">
    <property type="match status" value="1"/>
</dbReference>
<evidence type="ECO:0000256" key="2">
    <source>
        <dbReference type="ARBA" id="ARBA00012438"/>
    </source>
</evidence>
<evidence type="ECO:0000256" key="3">
    <source>
        <dbReference type="ARBA" id="ARBA00022553"/>
    </source>
</evidence>
<dbReference type="Pfam" id="PF02518">
    <property type="entry name" value="HATPase_c"/>
    <property type="match status" value="1"/>
</dbReference>
<keyword evidence="5 9" id="KW-0418">Kinase</keyword>
<feature type="domain" description="Histidine kinase" evidence="8">
    <location>
        <begin position="194"/>
        <end position="410"/>
    </location>
</feature>
<reference evidence="9 10" key="1">
    <citation type="submission" date="2016-11" db="EMBL/GenBank/DDBJ databases">
        <authorList>
            <person name="Jaros S."/>
            <person name="Januszkiewicz K."/>
            <person name="Wedrychowicz H."/>
        </authorList>
    </citation>
    <scope>NUCLEOTIDE SEQUENCE [LARGE SCALE GENOMIC DNA]</scope>
    <source>
        <strain evidence="9 10">DSM 15970</strain>
    </source>
</reference>
<keyword evidence="7" id="KW-0472">Membrane</keyword>
<dbReference type="InterPro" id="IPR005467">
    <property type="entry name" value="His_kinase_dom"/>
</dbReference>
<evidence type="ECO:0000256" key="5">
    <source>
        <dbReference type="ARBA" id="ARBA00022777"/>
    </source>
</evidence>
<dbReference type="STRING" id="1122934.SAMN02745691_02109"/>
<evidence type="ECO:0000313" key="10">
    <source>
        <dbReference type="Proteomes" id="UP000184342"/>
    </source>
</evidence>
<protein>
    <recommendedName>
        <fullName evidence="2">histidine kinase</fullName>
        <ecNumber evidence="2">2.7.13.3</ecNumber>
    </recommendedName>
</protein>
<dbReference type="PROSITE" id="PS50109">
    <property type="entry name" value="HIS_KIN"/>
    <property type="match status" value="1"/>
</dbReference>
<evidence type="ECO:0000256" key="6">
    <source>
        <dbReference type="ARBA" id="ARBA00023012"/>
    </source>
</evidence>
<sequence>MIKVFSKKINLFIAIAILFAFGQLAGSLAIRHFYMQSKLEELAPQAKQMADAYADGQTVQVPDSMIIRLYDLYGKEIAIGHQDVEFIYEVDFDTLANKYMPKLLTSQTVSALERVDGLPSVSVVVGVPMVRDGATIGGLFILMPASVYSGTLWGFFLVFGATLAVGLLLIGVFFRQYIVQVRELEETRRNYIANISHELKSPIASVRALTETLADNMVKDEETKQRYYDIILAENSRLENLVMDVLDLSKIQSGKMDFVLAKLDAEEIFLPVCKKYKMLCDDMGIGLSVSERINNLPPLFTNKERVSQLLVILLDNAVKFVGEEGEIRLDARVHGGKAVISVSDNGVGIEKDILPYVFDRFYKGDTAHNSKGSGLGLAIAEEITAGLKERIRVQSQPGRGTVFTFTVAIA</sequence>
<dbReference type="InterPro" id="IPR003661">
    <property type="entry name" value="HisK_dim/P_dom"/>
</dbReference>
<proteinExistence type="predicted"/>
<dbReference type="RefSeq" id="WP_073994367.1">
    <property type="nucleotide sequence ID" value="NZ_FQYT01000024.1"/>
</dbReference>
<dbReference type="SUPFAM" id="SSF55874">
    <property type="entry name" value="ATPase domain of HSP90 chaperone/DNA topoisomerase II/histidine kinase"/>
    <property type="match status" value="1"/>
</dbReference>
<dbReference type="Proteomes" id="UP000184342">
    <property type="component" value="Unassembled WGS sequence"/>
</dbReference>
<dbReference type="CDD" id="cd00082">
    <property type="entry name" value="HisKA"/>
    <property type="match status" value="1"/>
</dbReference>
<evidence type="ECO:0000256" key="1">
    <source>
        <dbReference type="ARBA" id="ARBA00000085"/>
    </source>
</evidence>
<keyword evidence="10" id="KW-1185">Reference proteome</keyword>
<dbReference type="SMART" id="SM00388">
    <property type="entry name" value="HisKA"/>
    <property type="match status" value="1"/>
</dbReference>
<evidence type="ECO:0000256" key="7">
    <source>
        <dbReference type="SAM" id="Phobius"/>
    </source>
</evidence>
<keyword evidence="6" id="KW-0902">Two-component regulatory system</keyword>
<feature type="transmembrane region" description="Helical" evidence="7">
    <location>
        <begin position="152"/>
        <end position="174"/>
    </location>
</feature>
<evidence type="ECO:0000256" key="4">
    <source>
        <dbReference type="ARBA" id="ARBA00022679"/>
    </source>
</evidence>
<gene>
    <name evidence="9" type="ORF">SAMN02745691_02109</name>
</gene>
<dbReference type="PANTHER" id="PTHR43711">
    <property type="entry name" value="TWO-COMPONENT HISTIDINE KINASE"/>
    <property type="match status" value="1"/>
</dbReference>
<dbReference type="Pfam" id="PF00512">
    <property type="entry name" value="HisKA"/>
    <property type="match status" value="1"/>
</dbReference>
<keyword evidence="7" id="KW-1133">Transmembrane helix</keyword>
<dbReference type="AlphaFoldDB" id="A0A1M6K0W1"/>
<dbReference type="InterPro" id="IPR036097">
    <property type="entry name" value="HisK_dim/P_sf"/>
</dbReference>
<dbReference type="GO" id="GO:0000155">
    <property type="term" value="F:phosphorelay sensor kinase activity"/>
    <property type="evidence" value="ECO:0007669"/>
    <property type="project" value="InterPro"/>
</dbReference>
<dbReference type="InterPro" id="IPR003594">
    <property type="entry name" value="HATPase_dom"/>
</dbReference>
<comment type="catalytic activity">
    <reaction evidence="1">
        <text>ATP + protein L-histidine = ADP + protein N-phospho-L-histidine.</text>
        <dbReference type="EC" id="2.7.13.3"/>
    </reaction>
</comment>
<dbReference type="PRINTS" id="PR00344">
    <property type="entry name" value="BCTRLSENSOR"/>
</dbReference>
<dbReference type="InterPro" id="IPR004358">
    <property type="entry name" value="Sig_transdc_His_kin-like_C"/>
</dbReference>
<keyword evidence="4" id="KW-0808">Transferase</keyword>
<dbReference type="PANTHER" id="PTHR43711:SF1">
    <property type="entry name" value="HISTIDINE KINASE 1"/>
    <property type="match status" value="1"/>
</dbReference>
<keyword evidence="7" id="KW-0812">Transmembrane</keyword>
<dbReference type="EC" id="2.7.13.3" evidence="2"/>